<comment type="caution">
    <text evidence="2">The sequence shown here is derived from an EMBL/GenBank/DDBJ whole genome shotgun (WGS) entry which is preliminary data.</text>
</comment>
<organism evidence="2 3">
    <name type="scientific">Rhizophlyctis rosea</name>
    <dbReference type="NCBI Taxonomy" id="64517"/>
    <lineage>
        <taxon>Eukaryota</taxon>
        <taxon>Fungi</taxon>
        <taxon>Fungi incertae sedis</taxon>
        <taxon>Chytridiomycota</taxon>
        <taxon>Chytridiomycota incertae sedis</taxon>
        <taxon>Chytridiomycetes</taxon>
        <taxon>Rhizophlyctidales</taxon>
        <taxon>Rhizophlyctidaceae</taxon>
        <taxon>Rhizophlyctis</taxon>
    </lineage>
</organism>
<sequence length="191" mass="22121">MTFEKIDNQEDLNKLLSELAKEPAHPYHNLPESVKSDALRKVQDNIAKKSLNDAYKTAFPSKSSSRSRKAQSVKAQLINYIKTLVGDDQSDCDCGCYTRTHVGYEVIRTQWKRIFTMLNPNGDDTDDEDRQRIDFGHLEDLLLNMYNGIWDQRNRHLTLENKLRVKRHELEKEPMENPPPQYQGGDAEVAE</sequence>
<reference evidence="2" key="1">
    <citation type="submission" date="2020-05" db="EMBL/GenBank/DDBJ databases">
        <title>Phylogenomic resolution of chytrid fungi.</title>
        <authorList>
            <person name="Stajich J.E."/>
            <person name="Amses K."/>
            <person name="Simmons R."/>
            <person name="Seto K."/>
            <person name="Myers J."/>
            <person name="Bonds A."/>
            <person name="Quandt C.A."/>
            <person name="Barry K."/>
            <person name="Liu P."/>
            <person name="Grigoriev I."/>
            <person name="Longcore J.E."/>
            <person name="James T.Y."/>
        </authorList>
    </citation>
    <scope>NUCLEOTIDE SEQUENCE</scope>
    <source>
        <strain evidence="2">JEL0318</strain>
    </source>
</reference>
<name>A0AAD5S1R5_9FUNG</name>
<protein>
    <submittedName>
        <fullName evidence="2">Uncharacterized protein</fullName>
    </submittedName>
</protein>
<accession>A0AAD5S1R5</accession>
<dbReference type="EMBL" id="JADGJD010002894">
    <property type="protein sequence ID" value="KAJ3027381.1"/>
    <property type="molecule type" value="Genomic_DNA"/>
</dbReference>
<evidence type="ECO:0000313" key="3">
    <source>
        <dbReference type="Proteomes" id="UP001212841"/>
    </source>
</evidence>
<evidence type="ECO:0000256" key="1">
    <source>
        <dbReference type="SAM" id="MobiDB-lite"/>
    </source>
</evidence>
<gene>
    <name evidence="2" type="ORF">HK097_006160</name>
</gene>
<keyword evidence="3" id="KW-1185">Reference proteome</keyword>
<dbReference type="AlphaFoldDB" id="A0AAD5S1R5"/>
<proteinExistence type="predicted"/>
<evidence type="ECO:0000313" key="2">
    <source>
        <dbReference type="EMBL" id="KAJ3027381.1"/>
    </source>
</evidence>
<dbReference type="Proteomes" id="UP001212841">
    <property type="component" value="Unassembled WGS sequence"/>
</dbReference>
<feature type="region of interest" description="Disordered" evidence="1">
    <location>
        <begin position="168"/>
        <end position="191"/>
    </location>
</feature>